<organism evidence="7">
    <name type="scientific">marine metagenome</name>
    <dbReference type="NCBI Taxonomy" id="408172"/>
    <lineage>
        <taxon>unclassified sequences</taxon>
        <taxon>metagenomes</taxon>
        <taxon>ecological metagenomes</taxon>
    </lineage>
</organism>
<feature type="transmembrane region" description="Helical" evidence="6">
    <location>
        <begin position="65"/>
        <end position="82"/>
    </location>
</feature>
<feature type="transmembrane region" description="Helical" evidence="6">
    <location>
        <begin position="166"/>
        <end position="187"/>
    </location>
</feature>
<gene>
    <name evidence="7" type="ORF">METZ01_LOCUS210910</name>
</gene>
<evidence type="ECO:0000256" key="2">
    <source>
        <dbReference type="ARBA" id="ARBA00005268"/>
    </source>
</evidence>
<dbReference type="AlphaFoldDB" id="A0A382F4V8"/>
<keyword evidence="4 6" id="KW-1133">Transmembrane helix</keyword>
<comment type="similarity">
    <text evidence="2">Belongs to the UPF0014 family.</text>
</comment>
<evidence type="ECO:0000256" key="5">
    <source>
        <dbReference type="ARBA" id="ARBA00023136"/>
    </source>
</evidence>
<accession>A0A382F4V8</accession>
<reference evidence="7" key="1">
    <citation type="submission" date="2018-05" db="EMBL/GenBank/DDBJ databases">
        <authorList>
            <person name="Lanie J.A."/>
            <person name="Ng W.-L."/>
            <person name="Kazmierczak K.M."/>
            <person name="Andrzejewski T.M."/>
            <person name="Davidsen T.M."/>
            <person name="Wayne K.J."/>
            <person name="Tettelin H."/>
            <person name="Glass J.I."/>
            <person name="Rusch D."/>
            <person name="Podicherti R."/>
            <person name="Tsui H.-C.T."/>
            <person name="Winkler M.E."/>
        </authorList>
    </citation>
    <scope>NUCLEOTIDE SEQUENCE</scope>
</reference>
<evidence type="ECO:0000256" key="6">
    <source>
        <dbReference type="SAM" id="Phobius"/>
    </source>
</evidence>
<feature type="transmembrane region" description="Helical" evidence="6">
    <location>
        <begin position="127"/>
        <end position="146"/>
    </location>
</feature>
<dbReference type="Pfam" id="PF03649">
    <property type="entry name" value="UPF0014"/>
    <property type="match status" value="1"/>
</dbReference>
<dbReference type="EMBL" id="UINC01048029">
    <property type="protein sequence ID" value="SVB58056.1"/>
    <property type="molecule type" value="Genomic_DNA"/>
</dbReference>
<evidence type="ECO:0000256" key="1">
    <source>
        <dbReference type="ARBA" id="ARBA00004141"/>
    </source>
</evidence>
<comment type="subcellular location">
    <subcellularLocation>
        <location evidence="1">Membrane</location>
        <topology evidence="1">Multi-pass membrane protein</topology>
    </subcellularLocation>
</comment>
<feature type="transmembrane region" description="Helical" evidence="6">
    <location>
        <begin position="94"/>
        <end position="112"/>
    </location>
</feature>
<keyword evidence="3 6" id="KW-0812">Transmembrane</keyword>
<protein>
    <recommendedName>
        <fullName evidence="8">ABC transporter permease</fullName>
    </recommendedName>
</protein>
<evidence type="ECO:0000256" key="3">
    <source>
        <dbReference type="ARBA" id="ARBA00022692"/>
    </source>
</evidence>
<keyword evidence="5 6" id="KW-0472">Membrane</keyword>
<dbReference type="GO" id="GO:0005886">
    <property type="term" value="C:plasma membrane"/>
    <property type="evidence" value="ECO:0007669"/>
    <property type="project" value="TreeGrafter"/>
</dbReference>
<feature type="transmembrane region" description="Helical" evidence="6">
    <location>
        <begin position="207"/>
        <end position="229"/>
    </location>
</feature>
<feature type="transmembrane region" description="Helical" evidence="6">
    <location>
        <begin position="6"/>
        <end position="28"/>
    </location>
</feature>
<dbReference type="PANTHER" id="PTHR30028">
    <property type="entry name" value="UPF0014 INNER MEMBRANE PROTEIN YBBM-RELATED"/>
    <property type="match status" value="1"/>
</dbReference>
<evidence type="ECO:0008006" key="8">
    <source>
        <dbReference type="Google" id="ProtNLM"/>
    </source>
</evidence>
<evidence type="ECO:0000256" key="4">
    <source>
        <dbReference type="ARBA" id="ARBA00022989"/>
    </source>
</evidence>
<dbReference type="PANTHER" id="PTHR30028:SF0">
    <property type="entry name" value="PROTEIN ALUMINUM SENSITIVE 3"/>
    <property type="match status" value="1"/>
</dbReference>
<sequence length="233" mass="26219">MSEVAQSISYLDLIYTLIPVGVVIYILFKWRLKYSTVIYAHVRMFIQLIAIGYCLKYIFNNDHPAIIFLILAVMITIAGYIAPRPLKKKQFSHYLFSTIAIFFPGAVTLYIVTQHVIHVNPWYNPNYLIPLGGMIFANCMNSISLAAERFENENENRLSFENQRNIAFKASLIPITNSLLAVGLVSLPGTMTGMILSGISPIIAVKYQIMVMCMIFGSTGLSSALYLMLIKTK</sequence>
<feature type="transmembrane region" description="Helical" evidence="6">
    <location>
        <begin position="40"/>
        <end position="59"/>
    </location>
</feature>
<proteinExistence type="inferred from homology"/>
<dbReference type="InterPro" id="IPR005226">
    <property type="entry name" value="UPF0014_fam"/>
</dbReference>
<name>A0A382F4V8_9ZZZZ</name>
<evidence type="ECO:0000313" key="7">
    <source>
        <dbReference type="EMBL" id="SVB58056.1"/>
    </source>
</evidence>